<dbReference type="GeneID" id="136824612"/>
<dbReference type="PANTHER" id="PTHR18881">
    <property type="entry name" value="POLYAMINE-MODULATED FACTOR 1-BINDING PROTEIN 1-RELATED"/>
    <property type="match status" value="1"/>
</dbReference>
<dbReference type="InterPro" id="IPR037391">
    <property type="entry name" value="PMF1-bd"/>
</dbReference>
<evidence type="ECO:0000256" key="1">
    <source>
        <dbReference type="SAM" id="Coils"/>
    </source>
</evidence>
<evidence type="ECO:0000313" key="3">
    <source>
        <dbReference type="EnsemblMetazoa" id="CLYHEMP012819.1"/>
    </source>
</evidence>
<dbReference type="EnsemblMetazoa" id="CLYHEMT012819.1">
    <property type="protein sequence ID" value="CLYHEMP012819.1"/>
    <property type="gene ID" value="CLYHEMG012819"/>
</dbReference>
<keyword evidence="1" id="KW-0175">Coiled coil</keyword>
<evidence type="ECO:0000256" key="2">
    <source>
        <dbReference type="SAM" id="MobiDB-lite"/>
    </source>
</evidence>
<dbReference type="PANTHER" id="PTHR18881:SF2">
    <property type="entry name" value="POLYAMINE-MODULATED FACTOR 1-BINDING PROTEIN 1"/>
    <property type="match status" value="1"/>
</dbReference>
<feature type="coiled-coil region" evidence="1">
    <location>
        <begin position="1628"/>
        <end position="1809"/>
    </location>
</feature>
<dbReference type="GO" id="GO:0007283">
    <property type="term" value="P:spermatogenesis"/>
    <property type="evidence" value="ECO:0007669"/>
    <property type="project" value="TreeGrafter"/>
</dbReference>
<dbReference type="SUPFAM" id="SSF57997">
    <property type="entry name" value="Tropomyosin"/>
    <property type="match status" value="1"/>
</dbReference>
<feature type="coiled-coil region" evidence="1">
    <location>
        <begin position="201"/>
        <end position="235"/>
    </location>
</feature>
<feature type="coiled-coil region" evidence="1">
    <location>
        <begin position="783"/>
        <end position="1266"/>
    </location>
</feature>
<name>A0A7M6DJ05_9CNID</name>
<keyword evidence="4" id="KW-1185">Reference proteome</keyword>
<proteinExistence type="predicted"/>
<protein>
    <submittedName>
        <fullName evidence="3">Uncharacterized protein</fullName>
    </submittedName>
</protein>
<feature type="coiled-coil region" evidence="1">
    <location>
        <begin position="271"/>
        <end position="480"/>
    </location>
</feature>
<feature type="coiled-coil region" evidence="1">
    <location>
        <begin position="509"/>
        <end position="550"/>
    </location>
</feature>
<evidence type="ECO:0000313" key="4">
    <source>
        <dbReference type="Proteomes" id="UP000594262"/>
    </source>
</evidence>
<feature type="coiled-coil region" evidence="1">
    <location>
        <begin position="1295"/>
        <end position="1410"/>
    </location>
</feature>
<feature type="coiled-coil region" evidence="1">
    <location>
        <begin position="1467"/>
        <end position="1557"/>
    </location>
</feature>
<sequence length="2093" mass="244091">MDDEDDDTSQIVSGENFAQQFTGSFRSKLKLLKSPDRNESCSEELQALQTYVGELSEQNEILVQTIEDLENDSNDRVLTLENKLISTSELLKERSTEFDSLHHQIKLLKMEKEKVNSHFKVLEEESITMGEESLQFQSHINNLENDIDQLIYVIKKARTTGKWELSKLNLKAIPLENLLDTTTIVEPLPRNNTELATENHVDELKVQILARDETINKLERELKKKTEQYHGVLHEISHSGEMVDSVRFDVNYLEKKQQSTNSIISQKDIHIKKLESQILSLEQSEQELSEESNKQHEEIISLKREINALEDSISMRIVELDNKNQSIKILERQLLEFKEKNLMDSIREEEVDGMKLQLNGANNKIKDLQLYISELTTNNTDFQNVDNMVKEKEMTIRKLQQQLTNSGEASSKQTFKLQDVTRELGECKRKLAKLQLESTAQRSDVEENLNKEVERKERELRLLQSQIKRIEEQKNDNDSKVELRDKAIERLQHQQKEYMDEVTRRDNAIHTLELKLLKIEDEKKRSSTELERLTKKHDSMSQDYRSLKEKHTYTLTEKGKVDAKLKAYQISNESEQSAMVVEATKKEEVIQQLRQENLFLADEKQQAIDLVQTTNQTLKELEIENTELTEKISTKEKIILDREMVLSQLKTKADQYKVKIEKLEDNARDFTLKLNAAERAREEETHQSALNKHHAEELLDEVQALLEEKQSLLEQINAKNISLEETTFEFSALKKTLLSKEKQLAECLDLTRQLERKTTSSSTELSELKRETSNELATRDHKIVMLEEEIELSQQRYSDVNEELTNTEMQLEAANKNYREMFDLKDALETKLQSMISEMEELEMSLSLTAEKHKTSAQQNAQKDGLILNLQSELDATQQEFETAIEEIGQRTEENEKLLNQLTELKAQHHQLQVAADESSNKVEELVDQINQLQNTNIKQHDEIQQLHDEMKNLAQEIRMKDQNFKQETEAFVEKMRKFENESRESEEMVKDLKLQVASLSEKNAELRAENNAEADQRQSAACQLDEVNEKFEDLKLTSDEKIRQQADQILHLESSLHSSSLKVSKLEGSLELSEEKLKNVETQFADLEKHSDSLEQQVEELKQQLSEEHQTYVTTNECVENLQEANKTQANQLHQQTLKLNTLKSEMKTSTDLLNESKLRNTRCEEIIREMREKLSNKLKESEQQGKMLTQQNLQINHLEATLHQVREELTESKKALLESEHTTSQLKMKLSEKNEELAVLENNNEDMNENLRELLSEKDTQHQTNVLLQDKFDKLKGSLEKDNFNLLEENCSLKQKVKEIEDTAQTLEEINKAKSEESVHLDNMVNSLKMEISKKSDELEQKKDEVFSCEETVNELHAQCQTLLEEKKSLIVETSNQLSEINKLRTDLTELRQLYKENSQQLAHYQEKSDLFERNLSTTQDELSTRITEIVKLEKISKKSQTDLKKVIDDKKHKEINIGQYKQLLEQSNADLKLTKTKCQQFSEENKAHKSALISYENQLNNAHNQTEQMSIDIESKENALKDYEHQLSQTQDLLDVTREKLSEVTQLLEEQQSRTSILSERENELLSKLRERESSNNQLHTELEASLKKNKSCLEKVASREAEVRVLKADLHAQQKKCSHQGKYLKRNNEQIDRYEKEIKNLQDTSQQALSNASTQETSLERLTMDLSQCQAKLDECMDQLARKSKELVNVKADLVTLQQDYAQTEQQSSFSDNKNKRLKTELKKSLEKNKSTAAEMSQLIQNISELKIQLQSNLDERGKLNHDLNKRDEQIITLKVDCASLDERLKLMDEENDRLKNESLQLSQQHHRTMEQLHRTQQELSAVKVNGDRLTRESGMVVENMNTWVKEQRHGNEKLASQLGQQKDKIFELEQSNRSLSDDNGRLRSQNSGLRKSIDERKSEKEKFEKQRIHMAELQVNIRELQGKLQNMEETLQQERLEKNEQMNELQVRNKSNVDTIQQLHQQLSDLNKENIRQRTLLERQSASRKNLQSQLRSKENDFELLNRSYNELESTSYQSRGSYGPTTKSSKVASMLEKELDKSQKDNYKDKNYWKERVGQLSSKLKNNEEYWANRLRTQDLNNKEFESDSDF</sequence>
<feature type="compositionally biased region" description="Basic and acidic residues" evidence="2">
    <location>
        <begin position="1896"/>
        <end position="1909"/>
    </location>
</feature>
<organism evidence="3 4">
    <name type="scientific">Clytia hemisphaerica</name>
    <dbReference type="NCBI Taxonomy" id="252671"/>
    <lineage>
        <taxon>Eukaryota</taxon>
        <taxon>Metazoa</taxon>
        <taxon>Cnidaria</taxon>
        <taxon>Hydrozoa</taxon>
        <taxon>Hydroidolina</taxon>
        <taxon>Leptothecata</taxon>
        <taxon>Obeliida</taxon>
        <taxon>Clytiidae</taxon>
        <taxon>Clytia</taxon>
    </lineage>
</organism>
<feature type="region of interest" description="Disordered" evidence="2">
    <location>
        <begin position="1875"/>
        <end position="1909"/>
    </location>
</feature>
<dbReference type="RefSeq" id="XP_066936701.1">
    <property type="nucleotide sequence ID" value="XM_067080600.1"/>
</dbReference>
<dbReference type="Proteomes" id="UP000594262">
    <property type="component" value="Unplaced"/>
</dbReference>
<accession>A0A7M6DJ05</accession>
<feature type="coiled-coil region" evidence="1">
    <location>
        <begin position="583"/>
        <end position="726"/>
    </location>
</feature>
<reference evidence="3" key="1">
    <citation type="submission" date="2021-01" db="UniProtKB">
        <authorList>
            <consortium name="EnsemblMetazoa"/>
        </authorList>
    </citation>
    <scope>IDENTIFICATION</scope>
</reference>
<feature type="coiled-coil region" evidence="1">
    <location>
        <begin position="105"/>
        <end position="160"/>
    </location>
</feature>
<dbReference type="OrthoDB" id="6350415at2759"/>